<dbReference type="Gene3D" id="2.60.120.430">
    <property type="entry name" value="Galactose-binding lectin"/>
    <property type="match status" value="2"/>
</dbReference>
<dbReference type="PROSITE" id="PS50011">
    <property type="entry name" value="PROTEIN_KINASE_DOM"/>
    <property type="match status" value="1"/>
</dbReference>
<dbReference type="GO" id="GO:0005886">
    <property type="term" value="C:plasma membrane"/>
    <property type="evidence" value="ECO:0007669"/>
    <property type="project" value="UniProtKB-SubCell"/>
</dbReference>
<proteinExistence type="predicted"/>
<dbReference type="InterPro" id="IPR001245">
    <property type="entry name" value="Ser-Thr/Tyr_kinase_cat_dom"/>
</dbReference>
<feature type="transmembrane region" description="Helical" evidence="19">
    <location>
        <begin position="442"/>
        <end position="464"/>
    </location>
</feature>
<sequence>MAYPTLSVILRWFTLVFVLSLAEGADNSTIGTGQIRLDCGASSPLSTDMNGRTWDSDNGSKFAPSLKGIAVTAPFQDPALPSTTPYMTARVFTSNYTYSFPVSPGRMFVRLYFYPITYGNYDPGNACFGVTAGNLTLLHNFNASQNALAVNVASFVREYSINVTAGNLKLTFSPSIHQNGSYAFINGIEIVPTTDLFMTPTPTLANGGNLNPFPLDPATGFQTMYRLNVGGQAISPQGDIDFYRSWDDDTSHIYGSAFGVTFGKDKNLSITYTPSVPNYTAPVDVYGSARSMGPNAQINLNYNLTWMLPVDAGFYYLLRFHFCEIQYPITKVNQRSFFIYINNQTAQQQMDVIAWSGGIGRTAYTDYVIITTGSGQINLWVALHPDLSSRPEYYDAILNGLEVFKLQNSGNNSLNGLNPPLASVEPNGKPGGRSSKHAAPAAIGGAIGGFTVLLIAFIGVCLICRRKKKVAKESGKSDDRHWTPLTDYSKSQSNTSGKTTNTGSRTSTLPSNLCRHFSFSEIQAATNNFDETSLLGKGGFGNVYLGEIDNGTKVAIKRGNPMSEQGVHEFQTEIEMLSKLRHRHLVSLIGYCEDMNEMILLYDYMANGTLREHLYNSNKTPLSWKSRLDICIGAARGLHYLHTGAKHTIIHRDVKTTNILLDDKLIAKVSDFGLSKTGPNVDNTHVSTVVKGSFGYLDPEYFRRQQLTEKSDVYSFGVVLFEVLCARPALSPSLPKEQVSLADWAVHCQKKGILGQIIDPHLQGKISPQCFVKFAETAEKCVADHSIDRPSMADVLWNLEFALQLQESAEDNSSLTDVTSSNTSPLIMARLHSDEPPTDTTTTTSTTMSMTGGSLASVESDGLTPRSVFSQLMNPGGR</sequence>
<dbReference type="Gene3D" id="1.10.510.10">
    <property type="entry name" value="Transferase(Phosphotransferase) domain 1"/>
    <property type="match status" value="1"/>
</dbReference>
<dbReference type="SMART" id="SM00220">
    <property type="entry name" value="S_TKc"/>
    <property type="match status" value="1"/>
</dbReference>
<evidence type="ECO:0000259" key="21">
    <source>
        <dbReference type="PROSITE" id="PS50011"/>
    </source>
</evidence>
<dbReference type="PANTHER" id="PTHR34590:SF16">
    <property type="entry name" value="OS05G0318600 PROTEIN"/>
    <property type="match status" value="1"/>
</dbReference>
<evidence type="ECO:0000256" key="1">
    <source>
        <dbReference type="ARBA" id="ARBA00004251"/>
    </source>
</evidence>
<evidence type="ECO:0000256" key="5">
    <source>
        <dbReference type="ARBA" id="ARBA00022679"/>
    </source>
</evidence>
<keyword evidence="13" id="KW-0325">Glycoprotein</keyword>
<dbReference type="AlphaFoldDB" id="A0A835DT12"/>
<dbReference type="Pfam" id="PF12819">
    <property type="entry name" value="Malectin_like"/>
    <property type="match status" value="1"/>
</dbReference>
<dbReference type="Proteomes" id="UP000636709">
    <property type="component" value="Unassembled WGS sequence"/>
</dbReference>
<feature type="signal peptide" evidence="20">
    <location>
        <begin position="1"/>
        <end position="24"/>
    </location>
</feature>
<dbReference type="EMBL" id="JACEFO010003038">
    <property type="protein sequence ID" value="KAF8644948.1"/>
    <property type="molecule type" value="Genomic_DNA"/>
</dbReference>
<keyword evidence="4" id="KW-0723">Serine/threonine-protein kinase</keyword>
<dbReference type="EC" id="2.7.11.1" evidence="2"/>
<evidence type="ECO:0000256" key="16">
    <source>
        <dbReference type="ARBA" id="ARBA00048679"/>
    </source>
</evidence>
<dbReference type="FunFam" id="2.60.120.430:FF:000003">
    <property type="entry name" value="FERONIA receptor-like kinase"/>
    <property type="match status" value="1"/>
</dbReference>
<gene>
    <name evidence="22" type="ORF">HU200_066278</name>
</gene>
<dbReference type="GO" id="GO:0004674">
    <property type="term" value="F:protein serine/threonine kinase activity"/>
    <property type="evidence" value="ECO:0007669"/>
    <property type="project" value="UniProtKB-KW"/>
</dbReference>
<evidence type="ECO:0000256" key="15">
    <source>
        <dbReference type="ARBA" id="ARBA00047899"/>
    </source>
</evidence>
<evidence type="ECO:0000256" key="18">
    <source>
        <dbReference type="SAM" id="MobiDB-lite"/>
    </source>
</evidence>
<keyword evidence="11 19" id="KW-1133">Transmembrane helix</keyword>
<feature type="binding site" evidence="17">
    <location>
        <position position="557"/>
    </location>
    <ligand>
        <name>ATP</name>
        <dbReference type="ChEBI" id="CHEBI:30616"/>
    </ligand>
</feature>
<accession>A0A835DT12</accession>
<comment type="catalytic activity">
    <reaction evidence="16">
        <text>L-seryl-[protein] + ATP = O-phospho-L-seryl-[protein] + ADP + H(+)</text>
        <dbReference type="Rhea" id="RHEA:17989"/>
        <dbReference type="Rhea" id="RHEA-COMP:9863"/>
        <dbReference type="Rhea" id="RHEA-COMP:11604"/>
        <dbReference type="ChEBI" id="CHEBI:15378"/>
        <dbReference type="ChEBI" id="CHEBI:29999"/>
        <dbReference type="ChEBI" id="CHEBI:30616"/>
        <dbReference type="ChEBI" id="CHEBI:83421"/>
        <dbReference type="ChEBI" id="CHEBI:456216"/>
        <dbReference type="EC" id="2.7.11.1"/>
    </reaction>
</comment>
<evidence type="ECO:0000256" key="11">
    <source>
        <dbReference type="ARBA" id="ARBA00022989"/>
    </source>
</evidence>
<evidence type="ECO:0000256" key="12">
    <source>
        <dbReference type="ARBA" id="ARBA00023136"/>
    </source>
</evidence>
<evidence type="ECO:0000256" key="14">
    <source>
        <dbReference type="ARBA" id="ARBA00023279"/>
    </source>
</evidence>
<feature type="region of interest" description="Disordered" evidence="18">
    <location>
        <begin position="831"/>
        <end position="861"/>
    </location>
</feature>
<dbReference type="InterPro" id="IPR008271">
    <property type="entry name" value="Ser/Thr_kinase_AS"/>
</dbReference>
<feature type="compositionally biased region" description="Low complexity" evidence="18">
    <location>
        <begin position="489"/>
        <end position="507"/>
    </location>
</feature>
<evidence type="ECO:0000256" key="6">
    <source>
        <dbReference type="ARBA" id="ARBA00022692"/>
    </source>
</evidence>
<feature type="chain" id="PRO_5032468845" description="non-specific serine/threonine protein kinase" evidence="20">
    <location>
        <begin position="25"/>
        <end position="878"/>
    </location>
</feature>
<evidence type="ECO:0000256" key="7">
    <source>
        <dbReference type="ARBA" id="ARBA00022729"/>
    </source>
</evidence>
<dbReference type="FunFam" id="2.60.120.430:FF:000007">
    <property type="entry name" value="FERONIA receptor-like kinase"/>
    <property type="match status" value="1"/>
</dbReference>
<dbReference type="InterPro" id="IPR045272">
    <property type="entry name" value="ANXUR1/2-like"/>
</dbReference>
<dbReference type="CDD" id="cd14066">
    <property type="entry name" value="STKc_IRAK"/>
    <property type="match status" value="1"/>
</dbReference>
<keyword evidence="9" id="KW-0418">Kinase</keyword>
<keyword evidence="14" id="KW-0278">Fertilization</keyword>
<feature type="region of interest" description="Disordered" evidence="18">
    <location>
        <begin position="473"/>
        <end position="507"/>
    </location>
</feature>
<evidence type="ECO:0000256" key="10">
    <source>
        <dbReference type="ARBA" id="ARBA00022840"/>
    </source>
</evidence>
<dbReference type="GO" id="GO:0004714">
    <property type="term" value="F:transmembrane receptor protein tyrosine kinase activity"/>
    <property type="evidence" value="ECO:0007669"/>
    <property type="project" value="InterPro"/>
</dbReference>
<keyword evidence="5" id="KW-0808">Transferase</keyword>
<dbReference type="PROSITE" id="PS00108">
    <property type="entry name" value="PROTEIN_KINASE_ST"/>
    <property type="match status" value="1"/>
</dbReference>
<reference evidence="22" key="1">
    <citation type="submission" date="2020-07" db="EMBL/GenBank/DDBJ databases">
        <title>Genome sequence and genetic diversity analysis of an under-domesticated orphan crop, white fonio (Digitaria exilis).</title>
        <authorList>
            <person name="Bennetzen J.L."/>
            <person name="Chen S."/>
            <person name="Ma X."/>
            <person name="Wang X."/>
            <person name="Yssel A.E.J."/>
            <person name="Chaluvadi S.R."/>
            <person name="Johnson M."/>
            <person name="Gangashetty P."/>
            <person name="Hamidou F."/>
            <person name="Sanogo M.D."/>
            <person name="Zwaenepoel A."/>
            <person name="Wallace J."/>
            <person name="Van De Peer Y."/>
            <person name="Van Deynze A."/>
        </authorList>
    </citation>
    <scope>NUCLEOTIDE SEQUENCE</scope>
    <source>
        <tissue evidence="22">Leaves</tissue>
    </source>
</reference>
<dbReference type="OrthoDB" id="1903759at2759"/>
<comment type="subcellular location">
    <subcellularLocation>
        <location evidence="1">Cell membrane</location>
        <topology evidence="1">Single-pass type I membrane protein</topology>
    </subcellularLocation>
</comment>
<feature type="region of interest" description="Disordered" evidence="18">
    <location>
        <begin position="416"/>
        <end position="438"/>
    </location>
</feature>
<evidence type="ECO:0000313" key="22">
    <source>
        <dbReference type="EMBL" id="KAF8644948.1"/>
    </source>
</evidence>
<evidence type="ECO:0000313" key="23">
    <source>
        <dbReference type="Proteomes" id="UP000636709"/>
    </source>
</evidence>
<dbReference type="InterPro" id="IPR024788">
    <property type="entry name" value="Malectin-like_Carb-bd_dom"/>
</dbReference>
<evidence type="ECO:0000256" key="8">
    <source>
        <dbReference type="ARBA" id="ARBA00022741"/>
    </source>
</evidence>
<feature type="compositionally biased region" description="Low complexity" evidence="18">
    <location>
        <begin position="838"/>
        <end position="851"/>
    </location>
</feature>
<dbReference type="GO" id="GO:0005524">
    <property type="term" value="F:ATP binding"/>
    <property type="evidence" value="ECO:0007669"/>
    <property type="project" value="UniProtKB-UniRule"/>
</dbReference>
<keyword evidence="23" id="KW-1185">Reference proteome</keyword>
<keyword evidence="10 17" id="KW-0067">ATP-binding</keyword>
<dbReference type="Pfam" id="PF07714">
    <property type="entry name" value="PK_Tyr_Ser-Thr"/>
    <property type="match status" value="1"/>
</dbReference>
<keyword evidence="7 20" id="KW-0732">Signal</keyword>
<keyword evidence="3" id="KW-1003">Cell membrane</keyword>
<evidence type="ECO:0000256" key="17">
    <source>
        <dbReference type="PROSITE-ProRule" id="PRU10141"/>
    </source>
</evidence>
<evidence type="ECO:0000256" key="3">
    <source>
        <dbReference type="ARBA" id="ARBA00022475"/>
    </source>
</evidence>
<dbReference type="SUPFAM" id="SSF56112">
    <property type="entry name" value="Protein kinase-like (PK-like)"/>
    <property type="match status" value="1"/>
</dbReference>
<evidence type="ECO:0000256" key="2">
    <source>
        <dbReference type="ARBA" id="ARBA00012513"/>
    </source>
</evidence>
<evidence type="ECO:0000256" key="9">
    <source>
        <dbReference type="ARBA" id="ARBA00022777"/>
    </source>
</evidence>
<feature type="domain" description="Protein kinase" evidence="21">
    <location>
        <begin position="529"/>
        <end position="802"/>
    </location>
</feature>
<keyword evidence="12 19" id="KW-0472">Membrane</keyword>
<comment type="catalytic activity">
    <reaction evidence="15">
        <text>L-threonyl-[protein] + ATP = O-phospho-L-threonyl-[protein] + ADP + H(+)</text>
        <dbReference type="Rhea" id="RHEA:46608"/>
        <dbReference type="Rhea" id="RHEA-COMP:11060"/>
        <dbReference type="Rhea" id="RHEA-COMP:11605"/>
        <dbReference type="ChEBI" id="CHEBI:15378"/>
        <dbReference type="ChEBI" id="CHEBI:30013"/>
        <dbReference type="ChEBI" id="CHEBI:30616"/>
        <dbReference type="ChEBI" id="CHEBI:61977"/>
        <dbReference type="ChEBI" id="CHEBI:456216"/>
        <dbReference type="EC" id="2.7.11.1"/>
    </reaction>
</comment>
<keyword evidence="8 17" id="KW-0547">Nucleotide-binding</keyword>
<dbReference type="PANTHER" id="PTHR34590">
    <property type="entry name" value="OS03G0124300 PROTEIN-RELATED"/>
    <property type="match status" value="1"/>
</dbReference>
<dbReference type="InterPro" id="IPR011009">
    <property type="entry name" value="Kinase-like_dom_sf"/>
</dbReference>
<organism evidence="22 23">
    <name type="scientific">Digitaria exilis</name>
    <dbReference type="NCBI Taxonomy" id="1010633"/>
    <lineage>
        <taxon>Eukaryota</taxon>
        <taxon>Viridiplantae</taxon>
        <taxon>Streptophyta</taxon>
        <taxon>Embryophyta</taxon>
        <taxon>Tracheophyta</taxon>
        <taxon>Spermatophyta</taxon>
        <taxon>Magnoliopsida</taxon>
        <taxon>Liliopsida</taxon>
        <taxon>Poales</taxon>
        <taxon>Poaceae</taxon>
        <taxon>PACMAD clade</taxon>
        <taxon>Panicoideae</taxon>
        <taxon>Panicodae</taxon>
        <taxon>Paniceae</taxon>
        <taxon>Anthephorinae</taxon>
        <taxon>Digitaria</taxon>
    </lineage>
</organism>
<dbReference type="Gene3D" id="3.30.200.20">
    <property type="entry name" value="Phosphorylase Kinase, domain 1"/>
    <property type="match status" value="1"/>
</dbReference>
<evidence type="ECO:0000256" key="19">
    <source>
        <dbReference type="SAM" id="Phobius"/>
    </source>
</evidence>
<keyword evidence="6 19" id="KW-0812">Transmembrane</keyword>
<name>A0A835DT12_9POAL</name>
<evidence type="ECO:0000256" key="20">
    <source>
        <dbReference type="SAM" id="SignalP"/>
    </source>
</evidence>
<comment type="caution">
    <text evidence="22">The sequence shown here is derived from an EMBL/GenBank/DDBJ whole genome shotgun (WGS) entry which is preliminary data.</text>
</comment>
<dbReference type="PROSITE" id="PS00107">
    <property type="entry name" value="PROTEIN_KINASE_ATP"/>
    <property type="match status" value="1"/>
</dbReference>
<feature type="compositionally biased region" description="Basic and acidic residues" evidence="18">
    <location>
        <begin position="473"/>
        <end position="482"/>
    </location>
</feature>
<dbReference type="InterPro" id="IPR017441">
    <property type="entry name" value="Protein_kinase_ATP_BS"/>
</dbReference>
<dbReference type="FunFam" id="1.10.510.10:FF:000058">
    <property type="entry name" value="Receptor-like protein kinase FERONIA"/>
    <property type="match status" value="1"/>
</dbReference>
<dbReference type="FunFam" id="3.30.200.20:FF:000039">
    <property type="entry name" value="receptor-like protein kinase FERONIA"/>
    <property type="match status" value="1"/>
</dbReference>
<protein>
    <recommendedName>
        <fullName evidence="2">non-specific serine/threonine protein kinase</fullName>
        <ecNumber evidence="2">2.7.11.1</ecNumber>
    </recommendedName>
</protein>
<dbReference type="InterPro" id="IPR000719">
    <property type="entry name" value="Prot_kinase_dom"/>
</dbReference>
<evidence type="ECO:0000256" key="13">
    <source>
        <dbReference type="ARBA" id="ARBA00023180"/>
    </source>
</evidence>
<evidence type="ECO:0000256" key="4">
    <source>
        <dbReference type="ARBA" id="ARBA00022527"/>
    </source>
</evidence>